<sequence>MKIFLKIVAFIILIAATTICGWKSGREMKKSNQFGDEYLGQSKQAILAEFGEPEISVQKSASKYNDDFEFFYDGVNCHPEAQVTYLKYEQFWNDVEFWLLNTNSQEIVVLVK</sequence>
<evidence type="ECO:0000313" key="2">
    <source>
        <dbReference type="Proteomes" id="UP000279600"/>
    </source>
</evidence>
<proteinExistence type="predicted"/>
<protein>
    <submittedName>
        <fullName evidence="1">Uncharacterized protein</fullName>
    </submittedName>
</protein>
<reference evidence="1 2" key="1">
    <citation type="submission" date="2018-12" db="EMBL/GenBank/DDBJ databases">
        <title>Complete genome of Nonlabens sp. MJ115.</title>
        <authorList>
            <person name="Choi H.S."/>
            <person name="Jung J."/>
        </authorList>
    </citation>
    <scope>NUCLEOTIDE SEQUENCE [LARGE SCALE GENOMIC DNA]</scope>
    <source>
        <strain evidence="1 2">MJ115</strain>
    </source>
</reference>
<accession>A0A3S9MY03</accession>
<dbReference type="Proteomes" id="UP000279600">
    <property type="component" value="Chromosome"/>
</dbReference>
<evidence type="ECO:0000313" key="1">
    <source>
        <dbReference type="EMBL" id="AZQ43923.1"/>
    </source>
</evidence>
<dbReference type="AlphaFoldDB" id="A0A3S9MY03"/>
<dbReference type="EMBL" id="CP034549">
    <property type="protein sequence ID" value="AZQ43923.1"/>
    <property type="molecule type" value="Genomic_DNA"/>
</dbReference>
<gene>
    <name evidence="1" type="ORF">EJ995_06635</name>
</gene>
<name>A0A3S9MY03_9FLAO</name>
<dbReference type="OrthoDB" id="9856295at2"/>
<dbReference type="KEGG" id="noj:EJ995_06635"/>
<dbReference type="RefSeq" id="WP_126446846.1">
    <property type="nucleotide sequence ID" value="NZ_CP034549.1"/>
</dbReference>
<organism evidence="1 2">
    <name type="scientific">Nonlabens ponticola</name>
    <dbReference type="NCBI Taxonomy" id="2496866"/>
    <lineage>
        <taxon>Bacteria</taxon>
        <taxon>Pseudomonadati</taxon>
        <taxon>Bacteroidota</taxon>
        <taxon>Flavobacteriia</taxon>
        <taxon>Flavobacteriales</taxon>
        <taxon>Flavobacteriaceae</taxon>
        <taxon>Nonlabens</taxon>
    </lineage>
</organism>
<keyword evidence="2" id="KW-1185">Reference proteome</keyword>